<keyword evidence="1" id="KW-0472">Membrane</keyword>
<keyword evidence="1" id="KW-0812">Transmembrane</keyword>
<comment type="caution">
    <text evidence="2">The sequence shown here is derived from an EMBL/GenBank/DDBJ whole genome shotgun (WGS) entry which is preliminary data.</text>
</comment>
<protein>
    <submittedName>
        <fullName evidence="2">Uncharacterized protein</fullName>
    </submittedName>
</protein>
<keyword evidence="1" id="KW-1133">Transmembrane helix</keyword>
<dbReference type="RefSeq" id="WP_248253201.1">
    <property type="nucleotide sequence ID" value="NZ_JAIWJX010000002.1"/>
</dbReference>
<evidence type="ECO:0000256" key="1">
    <source>
        <dbReference type="SAM" id="Phobius"/>
    </source>
</evidence>
<evidence type="ECO:0000313" key="2">
    <source>
        <dbReference type="EMBL" id="MCK6257792.1"/>
    </source>
</evidence>
<feature type="transmembrane region" description="Helical" evidence="1">
    <location>
        <begin position="25"/>
        <end position="49"/>
    </location>
</feature>
<dbReference type="Proteomes" id="UP001139011">
    <property type="component" value="Unassembled WGS sequence"/>
</dbReference>
<organism evidence="2 3">
    <name type="scientific">Fictibacillus marinisediminis</name>
    <dbReference type="NCBI Taxonomy" id="2878389"/>
    <lineage>
        <taxon>Bacteria</taxon>
        <taxon>Bacillati</taxon>
        <taxon>Bacillota</taxon>
        <taxon>Bacilli</taxon>
        <taxon>Bacillales</taxon>
        <taxon>Fictibacillaceae</taxon>
        <taxon>Fictibacillus</taxon>
    </lineage>
</organism>
<dbReference type="AlphaFoldDB" id="A0A9X1XBH4"/>
<keyword evidence="3" id="KW-1185">Reference proteome</keyword>
<evidence type="ECO:0000313" key="3">
    <source>
        <dbReference type="Proteomes" id="UP001139011"/>
    </source>
</evidence>
<name>A0A9X1XBH4_9BACL</name>
<gene>
    <name evidence="2" type="ORF">LCY76_14480</name>
</gene>
<proteinExistence type="predicted"/>
<reference evidence="2" key="1">
    <citation type="submission" date="2021-09" db="EMBL/GenBank/DDBJ databases">
        <title>Genome analysis of Fictibacillus sp. KIGAM418 isolated from marine sediment.</title>
        <authorList>
            <person name="Seo M.-J."/>
            <person name="Cho E.-S."/>
            <person name="Hwang C.Y."/>
        </authorList>
    </citation>
    <scope>NUCLEOTIDE SEQUENCE</scope>
    <source>
        <strain evidence="2">KIGAM418</strain>
    </source>
</reference>
<accession>A0A9X1XBH4</accession>
<dbReference type="EMBL" id="JAIWJX010000002">
    <property type="protein sequence ID" value="MCK6257792.1"/>
    <property type="molecule type" value="Genomic_DNA"/>
</dbReference>
<sequence length="81" mass="9410">MYLITQFIVIQKFFTHTFYSFAPKYLIFSGSSYLIPLLLAVLVGCFLKWSKDKDWGILETVSYYAVVNIVLSIFLIVPYVL</sequence>
<feature type="transmembrane region" description="Helical" evidence="1">
    <location>
        <begin position="61"/>
        <end position="80"/>
    </location>
</feature>